<dbReference type="EMBL" id="JBBKAI010000002">
    <property type="protein sequence ID" value="MEJ8656960.1"/>
    <property type="molecule type" value="Genomic_DNA"/>
</dbReference>
<proteinExistence type="predicted"/>
<keyword evidence="2" id="KW-1185">Reference proteome</keyword>
<reference evidence="1" key="1">
    <citation type="submission" date="2024-03" db="EMBL/GenBank/DDBJ databases">
        <title>Novel Streptomyces species of biotechnological and ecological value are a feature of Machair soil.</title>
        <authorList>
            <person name="Prole J.R."/>
            <person name="Goodfellow M."/>
            <person name="Allenby N."/>
            <person name="Ward A.C."/>
        </authorList>
    </citation>
    <scope>NUCLEOTIDE SEQUENCE</scope>
    <source>
        <strain evidence="1">MS1.AVA.4</strain>
    </source>
</reference>
<sequence>MRRLPSTLAIGTVFVALATVTGCGSDSDSAKAAGDVAGSSGSAGQADEKDQAGGGLPGAGTMRGAQEFLLGAGLPCTSVSTDRNAKGAPAQGFLGTTSATATDEEKRKAASWRIKEAGVCGEHHGSSWVIYLPEDMETFQRKYRDAALETAKESDGSYGSLRTGRYLFGADFVVDPTSSLRDSGLLETGLLILNCDPDLKVASGYRKQDALVDGCALTNYIPG</sequence>
<gene>
    <name evidence="1" type="ORF">WKI58_10545</name>
</gene>
<dbReference type="Proteomes" id="UP001375539">
    <property type="component" value="Unassembled WGS sequence"/>
</dbReference>
<comment type="caution">
    <text evidence="1">The sequence shown here is derived from an EMBL/GenBank/DDBJ whole genome shotgun (WGS) entry which is preliminary data.</text>
</comment>
<accession>A0ACC6QFC4</accession>
<evidence type="ECO:0000313" key="1">
    <source>
        <dbReference type="EMBL" id="MEJ8656960.1"/>
    </source>
</evidence>
<protein>
    <submittedName>
        <fullName evidence="1">Uncharacterized protein</fullName>
    </submittedName>
</protein>
<organism evidence="1 2">
    <name type="scientific">Streptomyces pratisoli</name>
    <dbReference type="NCBI Taxonomy" id="3139917"/>
    <lineage>
        <taxon>Bacteria</taxon>
        <taxon>Bacillati</taxon>
        <taxon>Actinomycetota</taxon>
        <taxon>Actinomycetes</taxon>
        <taxon>Kitasatosporales</taxon>
        <taxon>Streptomycetaceae</taxon>
        <taxon>Streptomyces</taxon>
    </lineage>
</organism>
<evidence type="ECO:0000313" key="2">
    <source>
        <dbReference type="Proteomes" id="UP001375539"/>
    </source>
</evidence>
<name>A0ACC6QFC4_9ACTN</name>